<accession>A0ABX6EHL6</accession>
<dbReference type="EMBL" id="CP044328">
    <property type="protein sequence ID" value="QGM93917.1"/>
    <property type="molecule type" value="Genomic_DNA"/>
</dbReference>
<evidence type="ECO:0000313" key="1">
    <source>
        <dbReference type="EMBL" id="QGM93917.1"/>
    </source>
</evidence>
<proteinExistence type="predicted"/>
<keyword evidence="2" id="KW-1185">Reference proteome</keyword>
<sequence length="93" mass="10567">MVMLQVDERNQDDLSRLAGCYLYAGTQISVEDGIVHREDGPAVIFPDGVVRWYLRGKEVSRAVNSLFYDNKWPIANGLDTAEKRARFAETFLT</sequence>
<evidence type="ECO:0000313" key="2">
    <source>
        <dbReference type="Proteomes" id="UP000424673"/>
    </source>
</evidence>
<name>A0ABX6EHL6_9HYPH</name>
<protein>
    <submittedName>
        <fullName evidence="1">Aldehyde dehydrogenase</fullName>
    </submittedName>
</protein>
<organism evidence="1 2">
    <name type="scientific">Methylocystis rosea</name>
    <dbReference type="NCBI Taxonomy" id="173366"/>
    <lineage>
        <taxon>Bacteria</taxon>
        <taxon>Pseudomonadati</taxon>
        <taxon>Pseudomonadota</taxon>
        <taxon>Alphaproteobacteria</taxon>
        <taxon>Hyphomicrobiales</taxon>
        <taxon>Methylocystaceae</taxon>
        <taxon>Methylocystis</taxon>
    </lineage>
</organism>
<reference evidence="2" key="1">
    <citation type="submission" date="2019-09" db="EMBL/GenBank/DDBJ databases">
        <title>Isolation and complete genome sequencing of Methylocystis species.</title>
        <authorList>
            <person name="Rumah B.L."/>
            <person name="Stead C.E."/>
            <person name="Stevens B.C."/>
            <person name="Minton N.P."/>
            <person name="Grosse-Honebrink A."/>
            <person name="Zhang Y."/>
        </authorList>
    </citation>
    <scope>NUCLEOTIDE SEQUENCE [LARGE SCALE GENOMIC DNA]</scope>
    <source>
        <strain evidence="2">BRCS1</strain>
    </source>
</reference>
<reference evidence="1 2" key="2">
    <citation type="journal article" date="2021" name="AMB Express">
        <title>Isolation and characterisation of Methylocystis spp. for poly-3-hydroxybutyrate production using waste methane feedstocks.</title>
        <authorList>
            <person name="Rumah B.L."/>
            <person name="Stead C.E."/>
            <person name="Claxton Stevens B.H."/>
            <person name="Minton N.P."/>
            <person name="Grosse-Honebrink A."/>
            <person name="Zhang Y."/>
        </authorList>
    </citation>
    <scope>NUCLEOTIDE SEQUENCE [LARGE SCALE GENOMIC DNA]</scope>
    <source>
        <strain evidence="1 2">BRCS1</strain>
    </source>
</reference>
<gene>
    <name evidence="1" type="ORF">F7D13_07710</name>
</gene>
<dbReference type="Proteomes" id="UP000424673">
    <property type="component" value="Chromosome"/>
</dbReference>